<protein>
    <recommendedName>
        <fullName evidence="4 5">Translation initiation factor IF-3</fullName>
    </recommendedName>
</protein>
<dbReference type="FunFam" id="3.10.20.80:FF:000001">
    <property type="entry name" value="Translation initiation factor IF-3"/>
    <property type="match status" value="1"/>
</dbReference>
<dbReference type="GO" id="GO:0005829">
    <property type="term" value="C:cytosol"/>
    <property type="evidence" value="ECO:0007669"/>
    <property type="project" value="TreeGrafter"/>
</dbReference>
<dbReference type="InterPro" id="IPR019814">
    <property type="entry name" value="Translation_initiation_fac_3_N"/>
</dbReference>
<feature type="domain" description="Translation initiation factor 3 N-terminal" evidence="9">
    <location>
        <begin position="3"/>
        <end position="72"/>
    </location>
</feature>
<evidence type="ECO:0000256" key="7">
    <source>
        <dbReference type="SAM" id="MobiDB-lite"/>
    </source>
</evidence>
<dbReference type="HAMAP" id="MF_00080">
    <property type="entry name" value="IF_3"/>
    <property type="match status" value="1"/>
</dbReference>
<dbReference type="Pfam" id="PF05198">
    <property type="entry name" value="IF3_N"/>
    <property type="match status" value="1"/>
</dbReference>
<evidence type="ECO:0000256" key="5">
    <source>
        <dbReference type="NCBIfam" id="TIGR00168"/>
    </source>
</evidence>
<evidence type="ECO:0000256" key="4">
    <source>
        <dbReference type="HAMAP-Rule" id="MF_00080"/>
    </source>
</evidence>
<evidence type="ECO:0000259" key="8">
    <source>
        <dbReference type="Pfam" id="PF00707"/>
    </source>
</evidence>
<accession>A0A0U5JH35</accession>
<dbReference type="PATRIC" id="fig|389348.3.peg.1663"/>
<evidence type="ECO:0000256" key="1">
    <source>
        <dbReference type="ARBA" id="ARBA00005439"/>
    </source>
</evidence>
<dbReference type="FunCoup" id="A0A0U5JH35">
    <property type="interactions" value="421"/>
</dbReference>
<evidence type="ECO:0000313" key="11">
    <source>
        <dbReference type="Proteomes" id="UP000069902"/>
    </source>
</evidence>
<dbReference type="EMBL" id="LN879502">
    <property type="protein sequence ID" value="CUI17094.1"/>
    <property type="molecule type" value="Genomic_DNA"/>
</dbReference>
<dbReference type="PROSITE" id="PS00938">
    <property type="entry name" value="IF3"/>
    <property type="match status" value="1"/>
</dbReference>
<gene>
    <name evidence="4 10" type="primary">infC</name>
    <name evidence="10" type="ORF">PNK_1483</name>
</gene>
<evidence type="ECO:0000313" key="10">
    <source>
        <dbReference type="EMBL" id="CUI17094.1"/>
    </source>
</evidence>
<comment type="subcellular location">
    <subcellularLocation>
        <location evidence="4 6">Cytoplasm</location>
    </subcellularLocation>
</comment>
<feature type="domain" description="Translation initiation factor 3 C-terminal" evidence="8">
    <location>
        <begin position="79"/>
        <end position="163"/>
    </location>
</feature>
<dbReference type="PANTHER" id="PTHR10938">
    <property type="entry name" value="TRANSLATION INITIATION FACTOR IF-3"/>
    <property type="match status" value="1"/>
</dbReference>
<keyword evidence="11" id="KW-1185">Reference proteome</keyword>
<dbReference type="NCBIfam" id="TIGR00168">
    <property type="entry name" value="infC"/>
    <property type="match status" value="1"/>
</dbReference>
<reference evidence="11" key="1">
    <citation type="submission" date="2015-09" db="EMBL/GenBank/DDBJ databases">
        <authorList>
            <person name="Bertelli C."/>
        </authorList>
    </citation>
    <scope>NUCLEOTIDE SEQUENCE [LARGE SCALE GENOMIC DNA]</scope>
    <source>
        <strain evidence="11">KNic</strain>
    </source>
</reference>
<dbReference type="RefSeq" id="WP_032124292.1">
    <property type="nucleotide sequence ID" value="NZ_LN879502.1"/>
</dbReference>
<evidence type="ECO:0000259" key="9">
    <source>
        <dbReference type="Pfam" id="PF05198"/>
    </source>
</evidence>
<dbReference type="FunFam" id="3.30.110.10:FF:000001">
    <property type="entry name" value="Translation initiation factor IF-3"/>
    <property type="match status" value="1"/>
</dbReference>
<keyword evidence="2 4" id="KW-0396">Initiation factor</keyword>
<dbReference type="Gene3D" id="3.30.110.10">
    <property type="entry name" value="Translation initiation factor 3 (IF-3), C-terminal domain"/>
    <property type="match status" value="1"/>
</dbReference>
<feature type="region of interest" description="Disordered" evidence="7">
    <location>
        <begin position="162"/>
        <end position="184"/>
    </location>
</feature>
<dbReference type="SUPFAM" id="SSF54364">
    <property type="entry name" value="Translation initiation factor IF3, N-terminal domain"/>
    <property type="match status" value="1"/>
</dbReference>
<dbReference type="InterPro" id="IPR019813">
    <property type="entry name" value="Translation_initiation_fac3_CS"/>
</dbReference>
<dbReference type="Proteomes" id="UP000069902">
    <property type="component" value="Chromosome cPNK"/>
</dbReference>
<evidence type="ECO:0000256" key="3">
    <source>
        <dbReference type="ARBA" id="ARBA00022917"/>
    </source>
</evidence>
<dbReference type="STRING" id="389348.PNK_1483"/>
<dbReference type="AlphaFoldDB" id="A0A0U5JH35"/>
<dbReference type="InterPro" id="IPR001288">
    <property type="entry name" value="Translation_initiation_fac_3"/>
</dbReference>
<evidence type="ECO:0000256" key="2">
    <source>
        <dbReference type="ARBA" id="ARBA00022540"/>
    </source>
</evidence>
<dbReference type="Gene3D" id="3.10.20.80">
    <property type="entry name" value="Translation initiation factor 3 (IF-3), N-terminal domain"/>
    <property type="match status" value="1"/>
</dbReference>
<dbReference type="GO" id="GO:0003743">
    <property type="term" value="F:translation initiation factor activity"/>
    <property type="evidence" value="ECO:0007669"/>
    <property type="project" value="UniProtKB-UniRule"/>
</dbReference>
<keyword evidence="3 4" id="KW-0648">Protein biosynthesis</keyword>
<dbReference type="KEGG" id="pnl:PNK_1483"/>
<dbReference type="GO" id="GO:0043022">
    <property type="term" value="F:ribosome binding"/>
    <property type="evidence" value="ECO:0007669"/>
    <property type="project" value="UniProtKB-ARBA"/>
</dbReference>
<dbReference type="PANTHER" id="PTHR10938:SF0">
    <property type="entry name" value="TRANSLATION INITIATION FACTOR IF-3, MITOCHONDRIAL"/>
    <property type="match status" value="1"/>
</dbReference>
<name>A0A0U5JH35_9BACT</name>
<comment type="similarity">
    <text evidence="1 4 6">Belongs to the IF-3 family.</text>
</comment>
<comment type="function">
    <text evidence="4 6">IF-3 binds to the 30S ribosomal subunit and shifts the equilibrium between 70S ribosomes and their 50S and 30S subunits in favor of the free subunits, thus enhancing the availability of 30S subunits on which protein synthesis initiation begins.</text>
</comment>
<dbReference type="InParanoid" id="A0A0U5JH35"/>
<comment type="subunit">
    <text evidence="4 6">Monomer.</text>
</comment>
<dbReference type="InterPro" id="IPR019815">
    <property type="entry name" value="Translation_initiation_fac_3_C"/>
</dbReference>
<dbReference type="GO" id="GO:0032790">
    <property type="term" value="P:ribosome disassembly"/>
    <property type="evidence" value="ECO:0007669"/>
    <property type="project" value="TreeGrafter"/>
</dbReference>
<sequence>MKVNREIRAPKVRVIGASGEQVGIIALYEALAMAEEQGLDLVEIVPGSSPPVCKVMNFGKFRYDQSKREKENKKAQHQIKVKEIKLKPNIDVHDLETKTRHARDFLASGNKVKVTCTFRGREMMHPEIGEKIVREMCQELEDVSTPESPPKMMGRMLLVVLAPGSKKKKEGAKQSSTTEEPSID</sequence>
<evidence type="ECO:0000256" key="6">
    <source>
        <dbReference type="RuleBase" id="RU000646"/>
    </source>
</evidence>
<keyword evidence="4" id="KW-0963">Cytoplasm</keyword>
<feature type="compositionally biased region" description="Polar residues" evidence="7">
    <location>
        <begin position="173"/>
        <end position="184"/>
    </location>
</feature>
<dbReference type="SUPFAM" id="SSF55200">
    <property type="entry name" value="Translation initiation factor IF3, C-terminal domain"/>
    <property type="match status" value="1"/>
</dbReference>
<dbReference type="GO" id="GO:0016020">
    <property type="term" value="C:membrane"/>
    <property type="evidence" value="ECO:0007669"/>
    <property type="project" value="TreeGrafter"/>
</dbReference>
<proteinExistence type="inferred from homology"/>
<dbReference type="Pfam" id="PF00707">
    <property type="entry name" value="IF3_C"/>
    <property type="match status" value="1"/>
</dbReference>
<organism evidence="10 11">
    <name type="scientific">Candidatus Protochlamydia naegleriophila</name>
    <dbReference type="NCBI Taxonomy" id="389348"/>
    <lineage>
        <taxon>Bacteria</taxon>
        <taxon>Pseudomonadati</taxon>
        <taxon>Chlamydiota</taxon>
        <taxon>Chlamydiia</taxon>
        <taxon>Parachlamydiales</taxon>
        <taxon>Parachlamydiaceae</taxon>
        <taxon>Candidatus Protochlamydia</taxon>
    </lineage>
</organism>
<dbReference type="InterPro" id="IPR036788">
    <property type="entry name" value="T_IF-3_C_sf"/>
</dbReference>
<dbReference type="InterPro" id="IPR036787">
    <property type="entry name" value="T_IF-3_N_sf"/>
</dbReference>